<dbReference type="AlphaFoldDB" id="M8BH68"/>
<proteinExistence type="predicted"/>
<dbReference type="InterPro" id="IPR011065">
    <property type="entry name" value="Kunitz_inhibitor_STI-like_sf"/>
</dbReference>
<dbReference type="SUPFAM" id="SSF50386">
    <property type="entry name" value="STI-like"/>
    <property type="match status" value="1"/>
</dbReference>
<dbReference type="PROSITE" id="PS00283">
    <property type="entry name" value="SOYBEAN_KUNITZ"/>
    <property type="match status" value="1"/>
</dbReference>
<dbReference type="Gene3D" id="2.80.10.50">
    <property type="match status" value="1"/>
</dbReference>
<protein>
    <submittedName>
        <fullName evidence="1">Uncharacterized protein</fullName>
    </submittedName>
</protein>
<dbReference type="GO" id="GO:0004866">
    <property type="term" value="F:endopeptidase inhibitor activity"/>
    <property type="evidence" value="ECO:0007669"/>
    <property type="project" value="InterPro"/>
</dbReference>
<organism evidence="1">
    <name type="scientific">Aegilops tauschii</name>
    <name type="common">Tausch's goatgrass</name>
    <name type="synonym">Aegilops squarrosa</name>
    <dbReference type="NCBI Taxonomy" id="37682"/>
    <lineage>
        <taxon>Eukaryota</taxon>
        <taxon>Viridiplantae</taxon>
        <taxon>Streptophyta</taxon>
        <taxon>Embryophyta</taxon>
        <taxon>Tracheophyta</taxon>
        <taxon>Spermatophyta</taxon>
        <taxon>Magnoliopsida</taxon>
        <taxon>Liliopsida</taxon>
        <taxon>Poales</taxon>
        <taxon>Poaceae</taxon>
        <taxon>BOP clade</taxon>
        <taxon>Pooideae</taxon>
        <taxon>Triticodae</taxon>
        <taxon>Triticeae</taxon>
        <taxon>Triticinae</taxon>
        <taxon>Aegilops</taxon>
    </lineage>
</organism>
<dbReference type="InterPro" id="IPR002160">
    <property type="entry name" value="Prot_inh_Kunz-lg"/>
</dbReference>
<evidence type="ECO:0000313" key="1">
    <source>
        <dbReference type="EnsemblPlants" id="EMT24305"/>
    </source>
</evidence>
<reference evidence="1" key="1">
    <citation type="submission" date="2015-06" db="UniProtKB">
        <authorList>
            <consortium name="EnsemblPlants"/>
        </authorList>
    </citation>
    <scope>IDENTIFICATION</scope>
</reference>
<accession>M8BH68</accession>
<dbReference type="EnsemblPlants" id="EMT24305">
    <property type="protein sequence ID" value="EMT24305"/>
    <property type="gene ID" value="F775_14534"/>
</dbReference>
<name>M8BH68_AEGTA</name>
<sequence length="104" mass="10897">MDRLVLLLILPLLGLAMASQLTTPCGATQAQAQPVYDTDGHELTIDNLYHIMLPASGNASGRCLSADTWWAYDCPLHAVAPRCGGRSGYLGEPVMVQAADAGAG</sequence>